<dbReference type="RefSeq" id="WP_131740577.1">
    <property type="nucleotide sequence ID" value="NZ_CAAAHP010000001.1"/>
</dbReference>
<proteinExistence type="predicted"/>
<gene>
    <name evidence="1" type="ORF">NCTC13316_01145</name>
</gene>
<evidence type="ECO:0000313" key="1">
    <source>
        <dbReference type="EMBL" id="STX51055.1"/>
    </source>
</evidence>
<reference evidence="1 2" key="1">
    <citation type="submission" date="2018-06" db="EMBL/GenBank/DDBJ databases">
        <authorList>
            <consortium name="Pathogen Informatics"/>
            <person name="Doyle S."/>
        </authorList>
    </citation>
    <scope>NUCLEOTIDE SEQUENCE [LARGE SCALE GENOMIC DNA]</scope>
    <source>
        <strain evidence="1 2">NCTC13316</strain>
    </source>
</reference>
<evidence type="ECO:0000313" key="2">
    <source>
        <dbReference type="Proteomes" id="UP000254794"/>
    </source>
</evidence>
<dbReference type="Proteomes" id="UP000254794">
    <property type="component" value="Unassembled WGS sequence"/>
</dbReference>
<sequence length="612" mass="70547">MPFPVLLSVNDWHKKMSGSSSDNNIVELLKNIYEAKTIYTQFDKLTELLNFLENNKLEGAIYTELNTSILAVIGHIINEDDEVKIREKVTAREKIKKFDPYYMPWIRPEPGDLSNDLFALFQSVKQQSDADIKSTFATFFKKLKSSKNLLKLGGRNKSEDDFWAYRQESDIEEAHYNLEELEQFRVIPYQGKLLKLTNIENGENKRLTFEYASTKHLTLKAFDDFFKRSQDYPKRGIYTIHINGSMFVGPSLAPQRTSIFFNPKAILHPSFSDSYARIPLFMAGQIEIEQGEAGLLDSGSGHYLPDYEQTQLANLFFKVIGIISNRTKLTFFRLIDQERVFDADFNCTELEALIKDFCLINKIDPRIVTLDYLGTAAPSLYTHYKMQAQINNELVLWQKESFVFFSTLSVQTLKLNQEIEKFSKYGQYTNPEYTCDLLLNIQKAIDEWNRYHQQSKITSKRQSAVNNLEKRVQQQLIYYTTKLLLRNLSEEPMPEPQQKWVKQFLKGKMDIAKAAQEIAAFKNKEISFHKSWPNETPELAEGSISNRLTTVASGRPFFSANSIQKSNPIISAIFELIIKSEQASLKALKKINASLAKVLIESEKPTKQIFLG</sequence>
<dbReference type="AlphaFoldDB" id="A0A378JIM5"/>
<organism evidence="1 2">
    <name type="scientific">Legionella busanensis</name>
    <dbReference type="NCBI Taxonomy" id="190655"/>
    <lineage>
        <taxon>Bacteria</taxon>
        <taxon>Pseudomonadati</taxon>
        <taxon>Pseudomonadota</taxon>
        <taxon>Gammaproteobacteria</taxon>
        <taxon>Legionellales</taxon>
        <taxon>Legionellaceae</taxon>
        <taxon>Legionella</taxon>
    </lineage>
</organism>
<accession>A0A378JIM5</accession>
<dbReference type="EMBL" id="UGOD01000001">
    <property type="protein sequence ID" value="STX51055.1"/>
    <property type="molecule type" value="Genomic_DNA"/>
</dbReference>
<keyword evidence="2" id="KW-1185">Reference proteome</keyword>
<name>A0A378JIM5_9GAMM</name>
<protein>
    <submittedName>
        <fullName evidence="1">Uncharacterized protein</fullName>
    </submittedName>
</protein>